<sequence>MYDLYPDCEGELDLIGDGYCDDATNNLEECGFDGGDCCECDCVIPADASEDQLAYSCVQFSCDDTSSACYVVPAPTPTPVAASDDGDTVETAENAATTATAAAISTSAAALAVALISGAVAFGW</sequence>
<gene>
    <name evidence="1" type="ORF">Esi_0097_0017</name>
</gene>
<reference evidence="1 2" key="1">
    <citation type="journal article" date="2010" name="Nature">
        <title>The Ectocarpus genome and the independent evolution of multicellularity in brown algae.</title>
        <authorList>
            <person name="Cock J.M."/>
            <person name="Sterck L."/>
            <person name="Rouze P."/>
            <person name="Scornet D."/>
            <person name="Allen A.E."/>
            <person name="Amoutzias G."/>
            <person name="Anthouard V."/>
            <person name="Artiguenave F."/>
            <person name="Aury J.M."/>
            <person name="Badger J.H."/>
            <person name="Beszteri B."/>
            <person name="Billiau K."/>
            <person name="Bonnet E."/>
            <person name="Bothwell J.H."/>
            <person name="Bowler C."/>
            <person name="Boyen C."/>
            <person name="Brownlee C."/>
            <person name="Carrano C.J."/>
            <person name="Charrier B."/>
            <person name="Cho G.Y."/>
            <person name="Coelho S.M."/>
            <person name="Collen J."/>
            <person name="Corre E."/>
            <person name="Da Silva C."/>
            <person name="Delage L."/>
            <person name="Delaroque N."/>
            <person name="Dittami S.M."/>
            <person name="Doulbeau S."/>
            <person name="Elias M."/>
            <person name="Farnham G."/>
            <person name="Gachon C.M."/>
            <person name="Gschloessl B."/>
            <person name="Heesch S."/>
            <person name="Jabbari K."/>
            <person name="Jubin C."/>
            <person name="Kawai H."/>
            <person name="Kimura K."/>
            <person name="Kloareg B."/>
            <person name="Kupper F.C."/>
            <person name="Lang D."/>
            <person name="Le Bail A."/>
            <person name="Leblanc C."/>
            <person name="Lerouge P."/>
            <person name="Lohr M."/>
            <person name="Lopez P.J."/>
            <person name="Martens C."/>
            <person name="Maumus F."/>
            <person name="Michel G."/>
            <person name="Miranda-Saavedra D."/>
            <person name="Morales J."/>
            <person name="Moreau H."/>
            <person name="Motomura T."/>
            <person name="Nagasato C."/>
            <person name="Napoli C.A."/>
            <person name="Nelson D.R."/>
            <person name="Nyvall-Collen P."/>
            <person name="Peters A.F."/>
            <person name="Pommier C."/>
            <person name="Potin P."/>
            <person name="Poulain J."/>
            <person name="Quesneville H."/>
            <person name="Read B."/>
            <person name="Rensing S.A."/>
            <person name="Ritter A."/>
            <person name="Rousvoal S."/>
            <person name="Samanta M."/>
            <person name="Samson G."/>
            <person name="Schroeder D.C."/>
            <person name="Segurens B."/>
            <person name="Strittmatter M."/>
            <person name="Tonon T."/>
            <person name="Tregear J.W."/>
            <person name="Valentin K."/>
            <person name="von Dassow P."/>
            <person name="Yamagishi T."/>
            <person name="Van de Peer Y."/>
            <person name="Wincker P."/>
        </authorList>
    </citation>
    <scope>NUCLEOTIDE SEQUENCE [LARGE SCALE GENOMIC DNA]</scope>
    <source>
        <strain evidence="2">Ec32 / CCAP1310/4</strain>
    </source>
</reference>
<dbReference type="EMBL" id="FN649734">
    <property type="protein sequence ID" value="CBJ28246.1"/>
    <property type="molecule type" value="Genomic_DNA"/>
</dbReference>
<evidence type="ECO:0000313" key="2">
    <source>
        <dbReference type="Proteomes" id="UP000002630"/>
    </source>
</evidence>
<dbReference type="InParanoid" id="D7G9A3"/>
<evidence type="ECO:0000313" key="1">
    <source>
        <dbReference type="EMBL" id="CBJ28246.1"/>
    </source>
</evidence>
<dbReference type="Proteomes" id="UP000002630">
    <property type="component" value="Linkage Group LG09"/>
</dbReference>
<keyword evidence="2" id="KW-1185">Reference proteome</keyword>
<organism evidence="1 2">
    <name type="scientific">Ectocarpus siliculosus</name>
    <name type="common">Brown alga</name>
    <name type="synonym">Conferva siliculosa</name>
    <dbReference type="NCBI Taxonomy" id="2880"/>
    <lineage>
        <taxon>Eukaryota</taxon>
        <taxon>Sar</taxon>
        <taxon>Stramenopiles</taxon>
        <taxon>Ochrophyta</taxon>
        <taxon>PX clade</taxon>
        <taxon>Phaeophyceae</taxon>
        <taxon>Ectocarpales</taxon>
        <taxon>Ectocarpaceae</taxon>
        <taxon>Ectocarpus</taxon>
    </lineage>
</organism>
<dbReference type="EMBL" id="FN649212">
    <property type="protein sequence ID" value="CBJ28246.1"/>
    <property type="molecule type" value="Genomic_DNA"/>
</dbReference>
<evidence type="ECO:0008006" key="3">
    <source>
        <dbReference type="Google" id="ProtNLM"/>
    </source>
</evidence>
<protein>
    <recommendedName>
        <fullName evidence="3">LNR domain-containing protein</fullName>
    </recommendedName>
</protein>
<dbReference type="AlphaFoldDB" id="D7G9A3"/>
<name>D7G9A3_ECTSI</name>
<proteinExistence type="predicted"/>
<accession>D7G9A3</accession>